<dbReference type="SUPFAM" id="SSF50630">
    <property type="entry name" value="Acid proteases"/>
    <property type="match status" value="1"/>
</dbReference>
<keyword evidence="3" id="KW-0645">Protease</keyword>
<dbReference type="Pfam" id="PF13975">
    <property type="entry name" value="gag-asp_proteas"/>
    <property type="match status" value="1"/>
</dbReference>
<dbReference type="CDD" id="cd05483">
    <property type="entry name" value="retropepsin_like_bacteria"/>
    <property type="match status" value="1"/>
</dbReference>
<comment type="caution">
    <text evidence="3">The sequence shown here is derived from an EMBL/GenBank/DDBJ whole genome shotgun (WGS) entry which is preliminary data.</text>
</comment>
<reference evidence="3 4" key="1">
    <citation type="submission" date="2024-04" db="EMBL/GenBank/DDBJ databases">
        <title>Novel genus in family Flammeovirgaceae.</title>
        <authorList>
            <person name="Nguyen T.H."/>
            <person name="Vuong T.Q."/>
            <person name="Le H."/>
            <person name="Kim S.-G."/>
        </authorList>
    </citation>
    <scope>NUCLEOTIDE SEQUENCE [LARGE SCALE GENOMIC DNA]</scope>
    <source>
        <strain evidence="3 4">JCM 23209</strain>
    </source>
</reference>
<dbReference type="Proteomes" id="UP001403385">
    <property type="component" value="Unassembled WGS sequence"/>
</dbReference>
<evidence type="ECO:0000313" key="3">
    <source>
        <dbReference type="EMBL" id="MEN7550223.1"/>
    </source>
</evidence>
<keyword evidence="1" id="KW-0732">Signal</keyword>
<keyword evidence="4" id="KW-1185">Reference proteome</keyword>
<dbReference type="SUPFAM" id="SSF50156">
    <property type="entry name" value="PDZ domain-like"/>
    <property type="match status" value="1"/>
</dbReference>
<dbReference type="InterPro" id="IPR021109">
    <property type="entry name" value="Peptidase_aspartic_dom_sf"/>
</dbReference>
<evidence type="ECO:0000256" key="1">
    <source>
        <dbReference type="SAM" id="SignalP"/>
    </source>
</evidence>
<dbReference type="GO" id="GO:0008233">
    <property type="term" value="F:peptidase activity"/>
    <property type="evidence" value="ECO:0007669"/>
    <property type="project" value="UniProtKB-KW"/>
</dbReference>
<dbReference type="RefSeq" id="WP_346823002.1">
    <property type="nucleotide sequence ID" value="NZ_JBDKWZ010000012.1"/>
</dbReference>
<feature type="domain" description="PDZ" evidence="2">
    <location>
        <begin position="418"/>
        <end position="487"/>
    </location>
</feature>
<accession>A0AAW9S8K8</accession>
<organism evidence="3 4">
    <name type="scientific">Rapidithrix thailandica</name>
    <dbReference type="NCBI Taxonomy" id="413964"/>
    <lineage>
        <taxon>Bacteria</taxon>
        <taxon>Pseudomonadati</taxon>
        <taxon>Bacteroidota</taxon>
        <taxon>Cytophagia</taxon>
        <taxon>Cytophagales</taxon>
        <taxon>Flammeovirgaceae</taxon>
        <taxon>Rapidithrix</taxon>
    </lineage>
</organism>
<gene>
    <name evidence="3" type="ORF">AAG747_20050</name>
</gene>
<dbReference type="EMBL" id="JBDKWZ010000012">
    <property type="protein sequence ID" value="MEN7550223.1"/>
    <property type="molecule type" value="Genomic_DNA"/>
</dbReference>
<evidence type="ECO:0000259" key="2">
    <source>
        <dbReference type="PROSITE" id="PS50106"/>
    </source>
</evidence>
<feature type="chain" id="PRO_5043970552" evidence="1">
    <location>
        <begin position="20"/>
        <end position="496"/>
    </location>
</feature>
<sequence>MKILTPFLLLIIHFGFLSAQPAPGVQQAVEQYKQAFIQRDFAQIQGLLAGKFSIAVYQRPMTDNLLKGILEKYYALDSLQLHKVENQEENIRVQVKYFFQEQKPFISSILLNKEYQLLYADLFDNLYRLSRYEENKLLIEFPFKMVDGHIMFEIQLNDSPEKLIMLFDTGADGMALSQEAADRVGVEISGNKEASVVGGTSEVALSKGNTLRIDTLSLPNQNLVVFPQVRGGYDGLFGGNFLRNFVTQVDFDQQMIRLYNFGSYRYEGDGSALPVDYSTGNPEVLTHLVFKNGREIPAKLTFDTGAGYNAILFGPFVEENALLQGFEVDYSSTNYSFGLATKISMGDLARFQLGSYGFDYLSTALQSNGEGGKRWTESDGSMGIEVIRKFNFTFNLAEQVVFMEPNTAFDQPFDVTLKGAIMGVEGEELKIKGLVQGSKAATAGLRRGDVVVKINDYSGEELILPENHIILKKQQAQELVIFVSRGESVIRADLSP</sequence>
<dbReference type="Gene3D" id="2.40.70.10">
    <property type="entry name" value="Acid Proteases"/>
    <property type="match status" value="1"/>
</dbReference>
<feature type="signal peptide" evidence="1">
    <location>
        <begin position="1"/>
        <end position="19"/>
    </location>
</feature>
<keyword evidence="3" id="KW-0378">Hydrolase</keyword>
<dbReference type="Gene3D" id="2.30.42.10">
    <property type="match status" value="1"/>
</dbReference>
<dbReference type="InterPro" id="IPR001478">
    <property type="entry name" value="PDZ"/>
</dbReference>
<dbReference type="InterPro" id="IPR034122">
    <property type="entry name" value="Retropepsin-like_bacterial"/>
</dbReference>
<proteinExistence type="predicted"/>
<name>A0AAW9S8K8_9BACT</name>
<dbReference type="GO" id="GO:0006508">
    <property type="term" value="P:proteolysis"/>
    <property type="evidence" value="ECO:0007669"/>
    <property type="project" value="UniProtKB-KW"/>
</dbReference>
<evidence type="ECO:0000313" key="4">
    <source>
        <dbReference type="Proteomes" id="UP001403385"/>
    </source>
</evidence>
<dbReference type="PROSITE" id="PS50106">
    <property type="entry name" value="PDZ"/>
    <property type="match status" value="1"/>
</dbReference>
<protein>
    <submittedName>
        <fullName evidence="3">Aspartyl protease family protein</fullName>
    </submittedName>
</protein>
<dbReference type="AlphaFoldDB" id="A0AAW9S8K8"/>
<dbReference type="InterPro" id="IPR036034">
    <property type="entry name" value="PDZ_sf"/>
</dbReference>
<dbReference type="SMART" id="SM00228">
    <property type="entry name" value="PDZ"/>
    <property type="match status" value="1"/>
</dbReference>